<sequence length="446" mass="50444">MSHKNKKQETTEIEVTPYPHEYCSLRFGVVVAYGQMCALVAPKNLTKTQVGLSQEGIGQSTVGQYADDKGTERYENEGSLSRPDKAGDQVAVEEKTTEAEPQEQNNGSTQTIGNIRKSRGIFQGQEYFKVRSISSEWDVSTESQQNRGAGEIYDVRDEGRKASQTRPRKYLVGKRKLLRKLQGHQPGKQKDLREAEVQIEKQEREEVETEKQVQEETQTEKQVKEDVQTEKQVQDDVQSEKQVQKDVQSEKQVQEDVQTEKQVQDDMQSEKQIQEKREEQAERPKESQDEEQTDIQEEESQRGVEEGGLSGRYPEPTTSAEEEDGQNVTDRLEPGSPLLCGDSLTALKDLTVFYSSNLTGLIRVDIYARLTQFIPWIVDNVHDLEPMVRLDSGYEDELFKAPGPYPIVRQTGIVVDKSAGMSEGPSAKLTTSAIALISLIYYVVRQ</sequence>
<feature type="compositionally biased region" description="Acidic residues" evidence="1">
    <location>
        <begin position="288"/>
        <end position="298"/>
    </location>
</feature>
<dbReference type="AlphaFoldDB" id="A0ABD0XXX2"/>
<keyword evidence="3" id="KW-1185">Reference proteome</keyword>
<feature type="compositionally biased region" description="Basic residues" evidence="1">
    <location>
        <begin position="166"/>
        <end position="182"/>
    </location>
</feature>
<accession>A0ABD0XXX2</accession>
<gene>
    <name evidence="2" type="ORF">AAG570_005604</name>
</gene>
<dbReference type="EMBL" id="JBFDAA010000018">
    <property type="protein sequence ID" value="KAL1116109.1"/>
    <property type="molecule type" value="Genomic_DNA"/>
</dbReference>
<name>A0ABD0XXX2_9HEMI</name>
<reference evidence="2 3" key="1">
    <citation type="submission" date="2024-07" db="EMBL/GenBank/DDBJ databases">
        <title>Chromosome-level genome assembly of the water stick insect Ranatra chinensis (Heteroptera: Nepidae).</title>
        <authorList>
            <person name="Liu X."/>
        </authorList>
    </citation>
    <scope>NUCLEOTIDE SEQUENCE [LARGE SCALE GENOMIC DNA]</scope>
    <source>
        <strain evidence="2">Cailab_2021Rc</strain>
        <tissue evidence="2">Muscle</tissue>
    </source>
</reference>
<feature type="compositionally biased region" description="Basic and acidic residues" evidence="1">
    <location>
        <begin position="66"/>
        <end position="98"/>
    </location>
</feature>
<protein>
    <submittedName>
        <fullName evidence="2">Uncharacterized protein</fullName>
    </submittedName>
</protein>
<evidence type="ECO:0000313" key="2">
    <source>
        <dbReference type="EMBL" id="KAL1116109.1"/>
    </source>
</evidence>
<feature type="compositionally biased region" description="Polar residues" evidence="1">
    <location>
        <begin position="136"/>
        <end position="147"/>
    </location>
</feature>
<evidence type="ECO:0000313" key="3">
    <source>
        <dbReference type="Proteomes" id="UP001558652"/>
    </source>
</evidence>
<feature type="compositionally biased region" description="Polar residues" evidence="1">
    <location>
        <begin position="102"/>
        <end position="113"/>
    </location>
</feature>
<feature type="region of interest" description="Disordered" evidence="1">
    <location>
        <begin position="61"/>
        <end position="115"/>
    </location>
</feature>
<dbReference type="Proteomes" id="UP001558652">
    <property type="component" value="Unassembled WGS sequence"/>
</dbReference>
<evidence type="ECO:0000256" key="1">
    <source>
        <dbReference type="SAM" id="MobiDB-lite"/>
    </source>
</evidence>
<feature type="region of interest" description="Disordered" evidence="1">
    <location>
        <begin position="136"/>
        <end position="334"/>
    </location>
</feature>
<feature type="compositionally biased region" description="Basic and acidic residues" evidence="1">
    <location>
        <begin position="188"/>
        <end position="287"/>
    </location>
</feature>
<proteinExistence type="predicted"/>
<organism evidence="2 3">
    <name type="scientific">Ranatra chinensis</name>
    <dbReference type="NCBI Taxonomy" id="642074"/>
    <lineage>
        <taxon>Eukaryota</taxon>
        <taxon>Metazoa</taxon>
        <taxon>Ecdysozoa</taxon>
        <taxon>Arthropoda</taxon>
        <taxon>Hexapoda</taxon>
        <taxon>Insecta</taxon>
        <taxon>Pterygota</taxon>
        <taxon>Neoptera</taxon>
        <taxon>Paraneoptera</taxon>
        <taxon>Hemiptera</taxon>
        <taxon>Heteroptera</taxon>
        <taxon>Panheteroptera</taxon>
        <taxon>Nepomorpha</taxon>
        <taxon>Nepidae</taxon>
        <taxon>Ranatrinae</taxon>
        <taxon>Ranatra</taxon>
    </lineage>
</organism>
<comment type="caution">
    <text evidence="2">The sequence shown here is derived from an EMBL/GenBank/DDBJ whole genome shotgun (WGS) entry which is preliminary data.</text>
</comment>